<dbReference type="Proteomes" id="UP000003294">
    <property type="component" value="Unassembled WGS sequence"/>
</dbReference>
<proteinExistence type="predicted"/>
<evidence type="ECO:0000313" key="2">
    <source>
        <dbReference type="Proteomes" id="UP000003294"/>
    </source>
</evidence>
<protein>
    <submittedName>
        <fullName evidence="1">Uncharacterized protein</fullName>
    </submittedName>
</protein>
<name>D0W310_NEICI</name>
<gene>
    <name evidence="1" type="ORF">NEICINOT_04045</name>
</gene>
<evidence type="ECO:0000313" key="1">
    <source>
        <dbReference type="EMBL" id="EEZ71807.1"/>
    </source>
</evidence>
<sequence length="45" mass="5428">MLPRSEYPLSGFRRHLPFRVQERGFSGKMALFYPVVEKYVFICFK</sequence>
<comment type="caution">
    <text evidence="1">The sequence shown here is derived from an EMBL/GenBank/DDBJ whole genome shotgun (WGS) entry which is preliminary data.</text>
</comment>
<dbReference type="EMBL" id="ACDY02000005">
    <property type="protein sequence ID" value="EEZ71807.1"/>
    <property type="molecule type" value="Genomic_DNA"/>
</dbReference>
<dbReference type="AlphaFoldDB" id="D0W310"/>
<organism evidence="1 2">
    <name type="scientific">Neisseria cinerea ATCC 14685</name>
    <dbReference type="NCBI Taxonomy" id="546262"/>
    <lineage>
        <taxon>Bacteria</taxon>
        <taxon>Pseudomonadati</taxon>
        <taxon>Pseudomonadota</taxon>
        <taxon>Betaproteobacteria</taxon>
        <taxon>Neisseriales</taxon>
        <taxon>Neisseriaceae</taxon>
        <taxon>Neisseria</taxon>
    </lineage>
</organism>
<accession>D0W310</accession>
<reference evidence="1 2" key="1">
    <citation type="submission" date="2009-10" db="EMBL/GenBank/DDBJ databases">
        <authorList>
            <person name="Weinstock G."/>
            <person name="Sodergren E."/>
            <person name="Clifton S."/>
            <person name="Fulton L."/>
            <person name="Fulton B."/>
            <person name="Courtney L."/>
            <person name="Fronick C."/>
            <person name="Harrison M."/>
            <person name="Strong C."/>
            <person name="Farmer C."/>
            <person name="Delahaunty K."/>
            <person name="Markovic C."/>
            <person name="Hall O."/>
            <person name="Minx P."/>
            <person name="Tomlinson C."/>
            <person name="Mitreva M."/>
            <person name="Nelson J."/>
            <person name="Hou S."/>
            <person name="Wollam A."/>
            <person name="Pepin K.H."/>
            <person name="Johnson M."/>
            <person name="Bhonagiri V."/>
            <person name="Nash W.E."/>
            <person name="Warren W."/>
            <person name="Chinwalla A."/>
            <person name="Mardis E.R."/>
            <person name="Wilson R.K."/>
        </authorList>
    </citation>
    <scope>NUCLEOTIDE SEQUENCE [LARGE SCALE GENOMIC DNA]</scope>
    <source>
        <strain evidence="1 2">ATCC 14685</strain>
    </source>
</reference>
<dbReference type="STRING" id="546262.NEICINOT_04045"/>